<feature type="compositionally biased region" description="Low complexity" evidence="1">
    <location>
        <begin position="1"/>
        <end position="19"/>
    </location>
</feature>
<evidence type="ECO:0000256" key="2">
    <source>
        <dbReference type="SAM" id="Phobius"/>
    </source>
</evidence>
<accession>A0A918N8I9</accession>
<feature type="region of interest" description="Disordered" evidence="1">
    <location>
        <begin position="95"/>
        <end position="174"/>
    </location>
</feature>
<organism evidence="4 5">
    <name type="scientific">Streptomyces fructofermentans</name>
    <dbReference type="NCBI Taxonomy" id="152141"/>
    <lineage>
        <taxon>Bacteria</taxon>
        <taxon>Bacillati</taxon>
        <taxon>Actinomycetota</taxon>
        <taxon>Actinomycetes</taxon>
        <taxon>Kitasatosporales</taxon>
        <taxon>Streptomycetaceae</taxon>
        <taxon>Streptomyces</taxon>
    </lineage>
</organism>
<keyword evidence="2" id="KW-1133">Transmembrane helix</keyword>
<evidence type="ECO:0000313" key="4">
    <source>
        <dbReference type="EMBL" id="GGX47241.1"/>
    </source>
</evidence>
<sequence>MAPAEARPAPGASPAAPAPEVRRLVERLKEAKDATGLSFAALAASTAYSKSSWERYLNGKAFPPRGAVEALARLGGTDPAGLLALWRLADGAWSGRDARRPADPPRVTKAEPEAETEAKAAPGPEPRPGTQTPAVAGPKPGAGHEDASDGQPARGSADHECAGPGLQAAPARGPGRRAVAVAVVATVAVMAAVFGVATWVRAAADGGAEPPAGTRSPVPCRGKTCTDHDSEQGETACWTDAATHAVRTVRGRTVELRHSPVCAAVWGRIRDPLPADRVWVETSDGRRQSRQVSVPGRSLYTLMIGVERPADARTCFELGDGDSGCTGPHR</sequence>
<dbReference type="Gene3D" id="1.10.260.40">
    <property type="entry name" value="lambda repressor-like DNA-binding domains"/>
    <property type="match status" value="1"/>
</dbReference>
<evidence type="ECO:0000256" key="1">
    <source>
        <dbReference type="SAM" id="MobiDB-lite"/>
    </source>
</evidence>
<dbReference type="SMART" id="SM00530">
    <property type="entry name" value="HTH_XRE"/>
    <property type="match status" value="1"/>
</dbReference>
<dbReference type="Proteomes" id="UP000645555">
    <property type="component" value="Unassembled WGS sequence"/>
</dbReference>
<feature type="compositionally biased region" description="Low complexity" evidence="1">
    <location>
        <begin position="162"/>
        <end position="174"/>
    </location>
</feature>
<reference evidence="4" key="1">
    <citation type="journal article" date="2014" name="Int. J. Syst. Evol. Microbiol.">
        <title>Complete genome sequence of Corynebacterium casei LMG S-19264T (=DSM 44701T), isolated from a smear-ripened cheese.</title>
        <authorList>
            <consortium name="US DOE Joint Genome Institute (JGI-PGF)"/>
            <person name="Walter F."/>
            <person name="Albersmeier A."/>
            <person name="Kalinowski J."/>
            <person name="Ruckert C."/>
        </authorList>
    </citation>
    <scope>NUCLEOTIDE SEQUENCE</scope>
    <source>
        <strain evidence="4">JCM 4956</strain>
    </source>
</reference>
<feature type="compositionally biased region" description="Basic and acidic residues" evidence="1">
    <location>
        <begin position="96"/>
        <end position="118"/>
    </location>
</feature>
<name>A0A918N8I9_9ACTN</name>
<keyword evidence="2" id="KW-0812">Transmembrane</keyword>
<gene>
    <name evidence="4" type="ORF">GCM10010515_12880</name>
</gene>
<reference evidence="4" key="2">
    <citation type="submission" date="2020-09" db="EMBL/GenBank/DDBJ databases">
        <authorList>
            <person name="Sun Q."/>
            <person name="Ohkuma M."/>
        </authorList>
    </citation>
    <scope>NUCLEOTIDE SEQUENCE</scope>
    <source>
        <strain evidence="4">JCM 4956</strain>
    </source>
</reference>
<dbReference type="Pfam" id="PF13560">
    <property type="entry name" value="HTH_31"/>
    <property type="match status" value="1"/>
</dbReference>
<evidence type="ECO:0000313" key="5">
    <source>
        <dbReference type="Proteomes" id="UP000645555"/>
    </source>
</evidence>
<dbReference type="Pfam" id="PF10901">
    <property type="entry name" value="DUF2690"/>
    <property type="match status" value="1"/>
</dbReference>
<feature type="domain" description="HTH cro/C1-type" evidence="3">
    <location>
        <begin position="27"/>
        <end position="82"/>
    </location>
</feature>
<proteinExistence type="predicted"/>
<keyword evidence="2" id="KW-0472">Membrane</keyword>
<feature type="region of interest" description="Disordered" evidence="1">
    <location>
        <begin position="1"/>
        <end position="20"/>
    </location>
</feature>
<feature type="transmembrane region" description="Helical" evidence="2">
    <location>
        <begin position="178"/>
        <end position="200"/>
    </location>
</feature>
<dbReference type="GO" id="GO:0003677">
    <property type="term" value="F:DNA binding"/>
    <property type="evidence" value="ECO:0007669"/>
    <property type="project" value="InterPro"/>
</dbReference>
<dbReference type="InterPro" id="IPR001387">
    <property type="entry name" value="Cro/C1-type_HTH"/>
</dbReference>
<dbReference type="EMBL" id="BMWD01000003">
    <property type="protein sequence ID" value="GGX47241.1"/>
    <property type="molecule type" value="Genomic_DNA"/>
</dbReference>
<comment type="caution">
    <text evidence="4">The sequence shown here is derived from an EMBL/GenBank/DDBJ whole genome shotgun (WGS) entry which is preliminary data.</text>
</comment>
<keyword evidence="5" id="KW-1185">Reference proteome</keyword>
<dbReference type="InterPro" id="IPR010982">
    <property type="entry name" value="Lambda_DNA-bd_dom_sf"/>
</dbReference>
<feature type="region of interest" description="Disordered" evidence="1">
    <location>
        <begin position="206"/>
        <end position="231"/>
    </location>
</feature>
<dbReference type="InterPro" id="IPR021224">
    <property type="entry name" value="DUF2690"/>
</dbReference>
<dbReference type="AlphaFoldDB" id="A0A918N8I9"/>
<evidence type="ECO:0000259" key="3">
    <source>
        <dbReference type="SMART" id="SM00530"/>
    </source>
</evidence>
<dbReference type="CDD" id="cd00093">
    <property type="entry name" value="HTH_XRE"/>
    <property type="match status" value="1"/>
</dbReference>
<dbReference type="SUPFAM" id="SSF47413">
    <property type="entry name" value="lambda repressor-like DNA-binding domains"/>
    <property type="match status" value="1"/>
</dbReference>
<protein>
    <recommendedName>
        <fullName evidence="3">HTH cro/C1-type domain-containing protein</fullName>
    </recommendedName>
</protein>